<dbReference type="EMBL" id="JARJCW010000016">
    <property type="protein sequence ID" value="KAJ7215898.1"/>
    <property type="molecule type" value="Genomic_DNA"/>
</dbReference>
<reference evidence="3" key="1">
    <citation type="submission" date="2023-03" db="EMBL/GenBank/DDBJ databases">
        <title>Massive genome expansion in bonnet fungi (Mycena s.s.) driven by repeated elements and novel gene families across ecological guilds.</title>
        <authorList>
            <consortium name="Lawrence Berkeley National Laboratory"/>
            <person name="Harder C.B."/>
            <person name="Miyauchi S."/>
            <person name="Viragh M."/>
            <person name="Kuo A."/>
            <person name="Thoen E."/>
            <person name="Andreopoulos B."/>
            <person name="Lu D."/>
            <person name="Skrede I."/>
            <person name="Drula E."/>
            <person name="Henrissat B."/>
            <person name="Morin E."/>
            <person name="Kohler A."/>
            <person name="Barry K."/>
            <person name="LaButti K."/>
            <person name="Morin E."/>
            <person name="Salamov A."/>
            <person name="Lipzen A."/>
            <person name="Mereny Z."/>
            <person name="Hegedus B."/>
            <person name="Baldrian P."/>
            <person name="Stursova M."/>
            <person name="Weitz H."/>
            <person name="Taylor A."/>
            <person name="Grigoriev I.V."/>
            <person name="Nagy L.G."/>
            <person name="Martin F."/>
            <person name="Kauserud H."/>
        </authorList>
    </citation>
    <scope>NUCLEOTIDE SEQUENCE</scope>
    <source>
        <strain evidence="3">9144</strain>
    </source>
</reference>
<dbReference type="PROSITE" id="PS50048">
    <property type="entry name" value="ZN2_CY6_FUNGAL_2"/>
    <property type="match status" value="1"/>
</dbReference>
<protein>
    <recommendedName>
        <fullName evidence="2">Zn(2)-C6 fungal-type domain-containing protein</fullName>
    </recommendedName>
</protein>
<dbReference type="CDD" id="cd00067">
    <property type="entry name" value="GAL4"/>
    <property type="match status" value="1"/>
</dbReference>
<name>A0AAD6VTW7_9AGAR</name>
<evidence type="ECO:0000259" key="2">
    <source>
        <dbReference type="PROSITE" id="PS50048"/>
    </source>
</evidence>
<keyword evidence="4" id="KW-1185">Reference proteome</keyword>
<sequence length="220" mass="23806">MSTSYSPEQHREASSLRRTPMACVNCRQQKLKCITLGGGSQSPCRRCVQRNIVCKYVAVTEQDGICNSSNPSTVPSSTAPTLAPGTFAPPLPYTAPPPAGSRPRYSGTGYPDLAVSGARPQPAQQHQPYVPTLAYEHGNQPHGRYIYGAEYPQTVHTHQHPHSRERGRAAPSPPQYPPGYGTVPMPFFADASTPGGHAYEWPVAEDSTSRSMSRSGPRYG</sequence>
<accession>A0AAD6VTW7</accession>
<feature type="compositionally biased region" description="Pro residues" evidence="1">
    <location>
        <begin position="87"/>
        <end position="100"/>
    </location>
</feature>
<feature type="domain" description="Zn(2)-C6 fungal-type" evidence="2">
    <location>
        <begin position="22"/>
        <end position="56"/>
    </location>
</feature>
<dbReference type="GO" id="GO:0008270">
    <property type="term" value="F:zinc ion binding"/>
    <property type="evidence" value="ECO:0007669"/>
    <property type="project" value="InterPro"/>
</dbReference>
<evidence type="ECO:0000313" key="3">
    <source>
        <dbReference type="EMBL" id="KAJ7215898.1"/>
    </source>
</evidence>
<evidence type="ECO:0000313" key="4">
    <source>
        <dbReference type="Proteomes" id="UP001219525"/>
    </source>
</evidence>
<evidence type="ECO:0000256" key="1">
    <source>
        <dbReference type="SAM" id="MobiDB-lite"/>
    </source>
</evidence>
<feature type="region of interest" description="Disordered" evidence="1">
    <location>
        <begin position="66"/>
        <end position="110"/>
    </location>
</feature>
<dbReference type="Proteomes" id="UP001219525">
    <property type="component" value="Unassembled WGS sequence"/>
</dbReference>
<dbReference type="GO" id="GO:0000981">
    <property type="term" value="F:DNA-binding transcription factor activity, RNA polymerase II-specific"/>
    <property type="evidence" value="ECO:0007669"/>
    <property type="project" value="InterPro"/>
</dbReference>
<comment type="caution">
    <text evidence="3">The sequence shown here is derived from an EMBL/GenBank/DDBJ whole genome shotgun (WGS) entry which is preliminary data.</text>
</comment>
<organism evidence="3 4">
    <name type="scientific">Mycena pura</name>
    <dbReference type="NCBI Taxonomy" id="153505"/>
    <lineage>
        <taxon>Eukaryota</taxon>
        <taxon>Fungi</taxon>
        <taxon>Dikarya</taxon>
        <taxon>Basidiomycota</taxon>
        <taxon>Agaricomycotina</taxon>
        <taxon>Agaricomycetes</taxon>
        <taxon>Agaricomycetidae</taxon>
        <taxon>Agaricales</taxon>
        <taxon>Marasmiineae</taxon>
        <taxon>Mycenaceae</taxon>
        <taxon>Mycena</taxon>
    </lineage>
</organism>
<dbReference type="InterPro" id="IPR001138">
    <property type="entry name" value="Zn2Cys6_DnaBD"/>
</dbReference>
<dbReference type="InterPro" id="IPR036864">
    <property type="entry name" value="Zn2-C6_fun-type_DNA-bd_sf"/>
</dbReference>
<dbReference type="AlphaFoldDB" id="A0AAD6VTW7"/>
<dbReference type="PROSITE" id="PS00463">
    <property type="entry name" value="ZN2_CY6_FUNGAL_1"/>
    <property type="match status" value="1"/>
</dbReference>
<dbReference type="Pfam" id="PF00172">
    <property type="entry name" value="Zn_clus"/>
    <property type="match status" value="1"/>
</dbReference>
<feature type="region of interest" description="Disordered" evidence="1">
    <location>
        <begin position="156"/>
        <end position="182"/>
    </location>
</feature>
<feature type="region of interest" description="Disordered" evidence="1">
    <location>
        <begin position="194"/>
        <end position="220"/>
    </location>
</feature>
<dbReference type="SUPFAM" id="SSF57701">
    <property type="entry name" value="Zn2/Cys6 DNA-binding domain"/>
    <property type="match status" value="1"/>
</dbReference>
<proteinExistence type="predicted"/>
<gene>
    <name evidence="3" type="ORF">GGX14DRAFT_442425</name>
</gene>
<feature type="compositionally biased region" description="Low complexity" evidence="1">
    <location>
        <begin position="68"/>
        <end position="81"/>
    </location>
</feature>
<dbReference type="Gene3D" id="4.10.240.10">
    <property type="entry name" value="Zn(2)-C6 fungal-type DNA-binding domain"/>
    <property type="match status" value="1"/>
</dbReference>
<dbReference type="SMART" id="SM00066">
    <property type="entry name" value="GAL4"/>
    <property type="match status" value="1"/>
</dbReference>